<sequence>MTAAVIAFTRRGAALGKTLAEGLNASLHVPARFAGEVGAEAYDSLADWTTRMWGEKDALLFVGACGIAVRAIAPHVKDKFTDPAVVSVDEAGRFAVALLSGHVGGANALALRVAALTGGQAAISTATDVNGLFAVDVWARERDMVLTDRVLAKEVSAALLEGKGVGFASDFGHGCPEGLTEGTAEIGVWVTWKTGEGPFDRTLRLAPKGLILGIGCKRGTPQAAIEEAVSAALAGYEPQAVVRVATIDLKQNEPGLLDFCAAHHLPLSVYSAAELAAAEGDFTPSAFVKGVTGVDNVCERAAVRAGGAILVPKQAKNGVTVAVAGRKIL</sequence>
<reference evidence="4 5" key="1">
    <citation type="submission" date="2024-03" db="EMBL/GenBank/DDBJ databases">
        <title>Human intestinal bacterial collection.</title>
        <authorList>
            <person name="Pauvert C."/>
            <person name="Hitch T.C.A."/>
            <person name="Clavel T."/>
        </authorList>
    </citation>
    <scope>NUCLEOTIDE SEQUENCE [LARGE SCALE GENOMIC DNA]</scope>
    <source>
        <strain evidence="4 5">CLA-AP-H34</strain>
    </source>
</reference>
<protein>
    <submittedName>
        <fullName evidence="4">Cobalamin biosynthesis protein</fullName>
    </submittedName>
</protein>
<dbReference type="Gene3D" id="3.30.420.180">
    <property type="entry name" value="CobE/GbiG C-terminal domain"/>
    <property type="match status" value="1"/>
</dbReference>
<dbReference type="PANTHER" id="PTHR37477:SF1">
    <property type="entry name" value="COBALT-PRECORRIN-5A HYDROLASE"/>
    <property type="match status" value="1"/>
</dbReference>
<dbReference type="InterPro" id="IPR038029">
    <property type="entry name" value="GbiG_N_sf"/>
</dbReference>
<dbReference type="InterPro" id="IPR052553">
    <property type="entry name" value="CbiG_hydrolase"/>
</dbReference>
<accession>A0ABV1EQ63</accession>
<proteinExistence type="predicted"/>
<dbReference type="InterPro" id="IPR021744">
    <property type="entry name" value="CbiG_N"/>
</dbReference>
<feature type="domain" description="CobE/GbiG C-terminal" evidence="1">
    <location>
        <begin position="210"/>
        <end position="324"/>
    </location>
</feature>
<dbReference type="InterPro" id="IPR002750">
    <property type="entry name" value="CobE/GbiG_C"/>
</dbReference>
<gene>
    <name evidence="4" type="ORF">WMO45_09455</name>
</gene>
<evidence type="ECO:0000259" key="1">
    <source>
        <dbReference type="Pfam" id="PF01890"/>
    </source>
</evidence>
<dbReference type="InterPro" id="IPR021745">
    <property type="entry name" value="CbiG_mid"/>
</dbReference>
<evidence type="ECO:0000313" key="5">
    <source>
        <dbReference type="Proteomes" id="UP001440599"/>
    </source>
</evidence>
<dbReference type="SUPFAM" id="SSF159664">
    <property type="entry name" value="CobE/GbiG C-terminal domain-like"/>
    <property type="match status" value="1"/>
</dbReference>
<dbReference type="Pfam" id="PF11760">
    <property type="entry name" value="CbiG_N"/>
    <property type="match status" value="1"/>
</dbReference>
<dbReference type="InterPro" id="IPR036518">
    <property type="entry name" value="CobE/GbiG_C_sf"/>
</dbReference>
<evidence type="ECO:0000313" key="4">
    <source>
        <dbReference type="EMBL" id="MEQ2456748.1"/>
    </source>
</evidence>
<evidence type="ECO:0000259" key="3">
    <source>
        <dbReference type="Pfam" id="PF11761"/>
    </source>
</evidence>
<dbReference type="Proteomes" id="UP001440599">
    <property type="component" value="Unassembled WGS sequence"/>
</dbReference>
<comment type="caution">
    <text evidence="4">The sequence shown here is derived from an EMBL/GenBank/DDBJ whole genome shotgun (WGS) entry which is preliminary data.</text>
</comment>
<dbReference type="SUPFAM" id="SSF159672">
    <property type="entry name" value="CbiG N-terminal domain-like"/>
    <property type="match status" value="1"/>
</dbReference>
<dbReference type="Gene3D" id="3.40.50.11220">
    <property type="match status" value="1"/>
</dbReference>
<feature type="domain" description="Cobalamin biosynthesis central region" evidence="3">
    <location>
        <begin position="133"/>
        <end position="207"/>
    </location>
</feature>
<keyword evidence="5" id="KW-1185">Reference proteome</keyword>
<dbReference type="EMBL" id="JBBMFT010000005">
    <property type="protein sequence ID" value="MEQ2456748.1"/>
    <property type="molecule type" value="Genomic_DNA"/>
</dbReference>
<dbReference type="Pfam" id="PF11761">
    <property type="entry name" value="CbiG_mid"/>
    <property type="match status" value="1"/>
</dbReference>
<feature type="domain" description="Cobalamin synthesis G N-terminal" evidence="2">
    <location>
        <begin position="48"/>
        <end position="128"/>
    </location>
</feature>
<dbReference type="PANTHER" id="PTHR37477">
    <property type="entry name" value="COBALT-PRECORRIN-5A HYDROLASE"/>
    <property type="match status" value="1"/>
</dbReference>
<name>A0ABV1EQ63_9FIRM</name>
<evidence type="ECO:0000259" key="2">
    <source>
        <dbReference type="Pfam" id="PF11760"/>
    </source>
</evidence>
<organism evidence="4 5">
    <name type="scientific">Flavonifractor hominis</name>
    <dbReference type="NCBI Taxonomy" id="3133178"/>
    <lineage>
        <taxon>Bacteria</taxon>
        <taxon>Bacillati</taxon>
        <taxon>Bacillota</taxon>
        <taxon>Clostridia</taxon>
        <taxon>Eubacteriales</taxon>
        <taxon>Oscillospiraceae</taxon>
        <taxon>Flavonifractor</taxon>
    </lineage>
</organism>
<dbReference type="Pfam" id="PF01890">
    <property type="entry name" value="CbiG_C"/>
    <property type="match status" value="1"/>
</dbReference>
<dbReference type="RefSeq" id="WP_349140438.1">
    <property type="nucleotide sequence ID" value="NZ_JBBMFT010000005.1"/>
</dbReference>